<evidence type="ECO:0000259" key="1">
    <source>
        <dbReference type="Pfam" id="PF24793"/>
    </source>
</evidence>
<protein>
    <recommendedName>
        <fullName evidence="1">Glucosamine inositolphosphorylceramide transferase 1 N-terminal domain-containing protein</fullName>
    </recommendedName>
</protein>
<dbReference type="EMBL" id="JBHTJI010000001">
    <property type="protein sequence ID" value="MFD0988661.1"/>
    <property type="molecule type" value="Genomic_DNA"/>
</dbReference>
<evidence type="ECO:0000313" key="3">
    <source>
        <dbReference type="Proteomes" id="UP001597061"/>
    </source>
</evidence>
<dbReference type="PANTHER" id="PTHR48261">
    <property type="entry name" value="ACETYLGLUCOSAMINYLTRANSFERASE"/>
    <property type="match status" value="1"/>
</dbReference>
<keyword evidence="3" id="KW-1185">Reference proteome</keyword>
<dbReference type="SUPFAM" id="SSF75005">
    <property type="entry name" value="Arabinanase/levansucrase/invertase"/>
    <property type="match status" value="1"/>
</dbReference>
<proteinExistence type="predicted"/>
<dbReference type="Proteomes" id="UP001597061">
    <property type="component" value="Unassembled WGS sequence"/>
</dbReference>
<comment type="caution">
    <text evidence="2">The sequence shown here is derived from an EMBL/GenBank/DDBJ whole genome shotgun (WGS) entry which is preliminary data.</text>
</comment>
<accession>A0ABW3JF16</accession>
<dbReference type="InterPro" id="IPR004263">
    <property type="entry name" value="Exostosin"/>
</dbReference>
<dbReference type="InterPro" id="IPR056442">
    <property type="entry name" value="GINT1_N"/>
</dbReference>
<dbReference type="RefSeq" id="WP_379924227.1">
    <property type="nucleotide sequence ID" value="NZ_JBHTJI010000001.1"/>
</dbReference>
<reference evidence="3" key="1">
    <citation type="journal article" date="2019" name="Int. J. Syst. Evol. Microbiol.">
        <title>The Global Catalogue of Microorganisms (GCM) 10K type strain sequencing project: providing services to taxonomists for standard genome sequencing and annotation.</title>
        <authorList>
            <consortium name="The Broad Institute Genomics Platform"/>
            <consortium name="The Broad Institute Genome Sequencing Center for Infectious Disease"/>
            <person name="Wu L."/>
            <person name="Ma J."/>
        </authorList>
    </citation>
    <scope>NUCLEOTIDE SEQUENCE [LARGE SCALE GENOMIC DNA]</scope>
    <source>
        <strain evidence="3">CCUG 62414</strain>
    </source>
</reference>
<name>A0ABW3JF16_9FLAO</name>
<sequence>MQNITFITGSNNIHLYYWKCIEQILMELPHVQITIYSNEKYQYNEVFTFNKWIDYLDSKFSNFKLNPLQKVDIQQKTNEYQQIKIKTHFKDLNQSDWIVFEKPWLDVSAFSKYTKNGFLALNIHYLENIKAVLNNIPSVFSVLYRTSTSQNWNNIETVQFNTEIGIKNNTHKITFNAAIYVLKFLKNQENIKRDASEKLQNFASKYHINLSLKLKIIFYYLGLCFKILCRKLSSQQLNWKLAIKKNDIVTFIKQPIKSFWADPFIINDPNGNTVIYFEELKKDGLGKISCIVLNENLEITQKEDILNTTYHLSFPNVFSVDKQYYMIPESSQNNTLQLYKCTKFPFQWEFQHHVMEHIKLLDAVWIYHNNLYWIFANKIEDFEYDNNEKLYAYYANDLFSTNWQPHSKNPIVTDASLARNAGNFLFENNQLYRVSQNCKNGYGKNLVFNEVKLLSTTEYVEVKVNEHMPPNKFVGMHTLNKNNNLEVFDVLTLE</sequence>
<organism evidence="2 3">
    <name type="scientific">Mariniflexile jejuense</name>
    <dbReference type="NCBI Taxonomy" id="1173582"/>
    <lineage>
        <taxon>Bacteria</taxon>
        <taxon>Pseudomonadati</taxon>
        <taxon>Bacteroidota</taxon>
        <taxon>Flavobacteriia</taxon>
        <taxon>Flavobacteriales</taxon>
        <taxon>Flavobacteriaceae</taxon>
        <taxon>Mariniflexile</taxon>
    </lineage>
</organism>
<dbReference type="PANTHER" id="PTHR48261:SF2">
    <property type="entry name" value="ACETYLGLUCOSAMINYLTRANSFERASE"/>
    <property type="match status" value="1"/>
</dbReference>
<feature type="domain" description="Glucosamine inositolphosphorylceramide transferase 1 N-terminal" evidence="1">
    <location>
        <begin position="258"/>
        <end position="468"/>
    </location>
</feature>
<evidence type="ECO:0000313" key="2">
    <source>
        <dbReference type="EMBL" id="MFD0988661.1"/>
    </source>
</evidence>
<dbReference type="InterPro" id="IPR023296">
    <property type="entry name" value="Glyco_hydro_beta-prop_sf"/>
</dbReference>
<gene>
    <name evidence="2" type="ORF">ACFQ1R_01010</name>
</gene>
<dbReference type="Pfam" id="PF24793">
    <property type="entry name" value="GINT1_N"/>
    <property type="match status" value="1"/>
</dbReference>